<dbReference type="CDD" id="cd02440">
    <property type="entry name" value="AdoMet_MTases"/>
    <property type="match status" value="1"/>
</dbReference>
<accession>A0A4R3Y0U5</accession>
<reference evidence="1 2" key="1">
    <citation type="submission" date="2019-03" db="EMBL/GenBank/DDBJ databases">
        <title>Genomic Encyclopedia of Type Strains, Phase IV (KMG-IV): sequencing the most valuable type-strain genomes for metagenomic binning, comparative biology and taxonomic classification.</title>
        <authorList>
            <person name="Goeker M."/>
        </authorList>
    </citation>
    <scope>NUCLEOTIDE SEQUENCE [LARGE SCALE GENOMIC DNA]</scope>
    <source>
        <strain evidence="1 2">DSM 100309</strain>
    </source>
</reference>
<organism evidence="1 2">
    <name type="scientific">Sulfurirhabdus autotrophica</name>
    <dbReference type="NCBI Taxonomy" id="1706046"/>
    <lineage>
        <taxon>Bacteria</taxon>
        <taxon>Pseudomonadati</taxon>
        <taxon>Pseudomonadota</taxon>
        <taxon>Betaproteobacteria</taxon>
        <taxon>Nitrosomonadales</taxon>
        <taxon>Sulfuricellaceae</taxon>
        <taxon>Sulfurirhabdus</taxon>
    </lineage>
</organism>
<comment type="caution">
    <text evidence="1">The sequence shown here is derived from an EMBL/GenBank/DDBJ whole genome shotgun (WGS) entry which is preliminary data.</text>
</comment>
<dbReference type="OrthoDB" id="8564939at2"/>
<keyword evidence="2" id="KW-1185">Reference proteome</keyword>
<keyword evidence="1" id="KW-0808">Transferase</keyword>
<dbReference type="AlphaFoldDB" id="A0A4R3Y0U5"/>
<evidence type="ECO:0000313" key="2">
    <source>
        <dbReference type="Proteomes" id="UP000295367"/>
    </source>
</evidence>
<dbReference type="RefSeq" id="WP_132920936.1">
    <property type="nucleotide sequence ID" value="NZ_SMCO01000012.1"/>
</dbReference>
<dbReference type="GO" id="GO:0032259">
    <property type="term" value="P:methylation"/>
    <property type="evidence" value="ECO:0007669"/>
    <property type="project" value="UniProtKB-KW"/>
</dbReference>
<name>A0A4R3Y0U5_9PROT</name>
<sequence length="286" mass="32568">MRLTDKDYWERVYAKNSGAPAISPPPASRRSKEWLRRLLGQSLITYSEPYDDYLLWDVILPSYFGDAKGKSAIEIGSAPGNFMVKLADKFSVVPFGVEYTAAGTAANRLTFSEHGYNPEGVIEADVFSSDFQAAYRGKFDVVISRGFIEHFSDPKNVLDAHLSLLKQGGLLIVLIPNLRGIYWAWTWLFNRKELPLHNLDIMRINHFRTLFDPSSVDTLRCNYLGTFTFWLFTAESSALFMNKVLRGMHLVQRGINIGFRLLFGRRGCETAWFSPNLLFVGKKCKE</sequence>
<protein>
    <submittedName>
        <fullName evidence="1">Methyltransferase family protein</fullName>
    </submittedName>
</protein>
<dbReference type="GO" id="GO:0008168">
    <property type="term" value="F:methyltransferase activity"/>
    <property type="evidence" value="ECO:0007669"/>
    <property type="project" value="UniProtKB-KW"/>
</dbReference>
<dbReference type="InterPro" id="IPR029063">
    <property type="entry name" value="SAM-dependent_MTases_sf"/>
</dbReference>
<dbReference type="SUPFAM" id="SSF53335">
    <property type="entry name" value="S-adenosyl-L-methionine-dependent methyltransferases"/>
    <property type="match status" value="1"/>
</dbReference>
<dbReference type="Proteomes" id="UP000295367">
    <property type="component" value="Unassembled WGS sequence"/>
</dbReference>
<dbReference type="EMBL" id="SMCO01000012">
    <property type="protein sequence ID" value="TCV84268.1"/>
    <property type="molecule type" value="Genomic_DNA"/>
</dbReference>
<gene>
    <name evidence="1" type="ORF">EDC63_11232</name>
</gene>
<evidence type="ECO:0000313" key="1">
    <source>
        <dbReference type="EMBL" id="TCV84268.1"/>
    </source>
</evidence>
<dbReference type="Gene3D" id="3.40.50.150">
    <property type="entry name" value="Vaccinia Virus protein VP39"/>
    <property type="match status" value="1"/>
</dbReference>
<keyword evidence="1" id="KW-0489">Methyltransferase</keyword>
<dbReference type="Pfam" id="PF13489">
    <property type="entry name" value="Methyltransf_23"/>
    <property type="match status" value="1"/>
</dbReference>
<proteinExistence type="predicted"/>